<protein>
    <submittedName>
        <fullName evidence="8">FtsX-like permease family protein</fullName>
    </submittedName>
</protein>
<feature type="transmembrane region" description="Helical" evidence="6">
    <location>
        <begin position="365"/>
        <end position="386"/>
    </location>
</feature>
<dbReference type="KEGG" id="xcl:G4Z02_01865"/>
<dbReference type="PANTHER" id="PTHR30287">
    <property type="entry name" value="MEMBRANE COMPONENT OF PREDICTED ABC SUPERFAMILY METABOLITE UPTAKE TRANSPORTER"/>
    <property type="match status" value="1"/>
</dbReference>
<evidence type="ECO:0000259" key="7">
    <source>
        <dbReference type="Pfam" id="PF02687"/>
    </source>
</evidence>
<reference evidence="8 9" key="1">
    <citation type="submission" date="2020-02" db="EMBL/GenBank/DDBJ databases">
        <authorList>
            <person name="Zheng R.K."/>
            <person name="Sun C.M."/>
        </authorList>
    </citation>
    <scope>NUCLEOTIDE SEQUENCE [LARGE SCALE GENOMIC DNA]</scope>
    <source>
        <strain evidence="9">zrk13</strain>
    </source>
</reference>
<dbReference type="RefSeq" id="WP_258878158.1">
    <property type="nucleotide sequence ID" value="NZ_CP048914.1"/>
</dbReference>
<evidence type="ECO:0000256" key="6">
    <source>
        <dbReference type="SAM" id="Phobius"/>
    </source>
</evidence>
<dbReference type="Pfam" id="PF02687">
    <property type="entry name" value="FtsX"/>
    <property type="match status" value="2"/>
</dbReference>
<dbReference type="EMBL" id="CP048914">
    <property type="protein sequence ID" value="QMS84543.1"/>
    <property type="molecule type" value="Genomic_DNA"/>
</dbReference>
<dbReference type="InterPro" id="IPR038766">
    <property type="entry name" value="Membrane_comp_ABC_pdt"/>
</dbReference>
<feature type="domain" description="ABC3 transporter permease C-terminal" evidence="7">
    <location>
        <begin position="316"/>
        <end position="425"/>
    </location>
</feature>
<keyword evidence="9" id="KW-1185">Reference proteome</keyword>
<evidence type="ECO:0000313" key="8">
    <source>
        <dbReference type="EMBL" id="QMS84543.1"/>
    </source>
</evidence>
<feature type="transmembrane region" description="Helical" evidence="6">
    <location>
        <begin position="746"/>
        <end position="773"/>
    </location>
</feature>
<dbReference type="Proteomes" id="UP000514720">
    <property type="component" value="Chromosome"/>
</dbReference>
<feature type="transmembrane region" description="Helical" evidence="6">
    <location>
        <begin position="660"/>
        <end position="685"/>
    </location>
</feature>
<feature type="transmembrane region" description="Helical" evidence="6">
    <location>
        <begin position="311"/>
        <end position="331"/>
    </location>
</feature>
<dbReference type="InterPro" id="IPR003838">
    <property type="entry name" value="ABC3_permease_C"/>
</dbReference>
<keyword evidence="2" id="KW-1003">Cell membrane</keyword>
<feature type="transmembrane region" description="Helical" evidence="6">
    <location>
        <begin position="447"/>
        <end position="471"/>
    </location>
</feature>
<name>A0A7L7KPC1_9MOLU</name>
<feature type="transmembrane region" description="Helical" evidence="6">
    <location>
        <begin position="706"/>
        <end position="726"/>
    </location>
</feature>
<dbReference type="AlphaFoldDB" id="A0A7L7KPC1"/>
<sequence length="791" mass="90519">MKWLFKDQLQKIRQNKLNFISLSLLVLVIAMTFTAVKSSIRRLDANVDDYLEVQQLEDFYFSMGALDVNVLPGSATLELCDQLDIYNDCLYDISFVDDPVHVNHLNTIINDAINDNPLLYESIVDSYADEFASEYNLTIEKSFVVDIIEGEYNYKFVSVTEDINVPYIVSGRIPEDHNEIAIFPEFAELNDLSIGDEYIIDGKAFTIVGTFYKPEFLFPIFSLTTVTYEPEYQTLVLGTKETIRDLNEYIFNKYLVIGDLDQILPDYGYSSIQSNDYSMLGKGMQMIYFLMPADINFRIIALQTEITNANAFINAFLPVFTTLIVLLLLLFMKKYIDQNKADIKTLHAIGYSDKELSLALLTQPFFIGLFGMIGYLIGLLVSNQFFDLYSARYLYPKAGFQFDIDLFVIAGILPLLAIILMNYLFIRVSLRDKLHVFKAPWIRLHKFVTTKTLLFTASLIFIVSVLIGFGLNGNSMFNSFIDYTKKGNHYAEMISLQNMTNTDHFDTYETYTKSPAKIIQVNSRTLKTVQSTIVYGISPTTTLKRLINDEISSNQLVNEGVVISDFLHTSLGLDIGDTITYTIGEVEVEETVVGVSNELLENNFYTSQTKLNSYFSLDDTYYNGLYTTDYNYDSPRVLSRIDYNNSLEEFSAILNVSSLIINYLVVLSVILSIFIFSLVMINYFTSHRLDIAILRSIGYSNNELHIKYLVPLFILLVLFYIISIPITDWMINYLLTMLMDSIGFKLIVEITVVNIIVGFTILCMLFGIFIMYINKYYNSLHISSILKHSTK</sequence>
<accession>A0A7L7KPC1</accession>
<evidence type="ECO:0000256" key="2">
    <source>
        <dbReference type="ARBA" id="ARBA00022475"/>
    </source>
</evidence>
<keyword evidence="4 6" id="KW-1133">Transmembrane helix</keyword>
<evidence type="ECO:0000256" key="1">
    <source>
        <dbReference type="ARBA" id="ARBA00004651"/>
    </source>
</evidence>
<feature type="transmembrane region" description="Helical" evidence="6">
    <location>
        <begin position="406"/>
        <end position="426"/>
    </location>
</feature>
<evidence type="ECO:0000313" key="9">
    <source>
        <dbReference type="Proteomes" id="UP000514720"/>
    </source>
</evidence>
<keyword evidence="3 6" id="KW-0812">Transmembrane</keyword>
<comment type="subcellular location">
    <subcellularLocation>
        <location evidence="1">Cell membrane</location>
        <topology evidence="1">Multi-pass membrane protein</topology>
    </subcellularLocation>
</comment>
<dbReference type="PANTHER" id="PTHR30287:SF2">
    <property type="entry name" value="BLL1001 PROTEIN"/>
    <property type="match status" value="1"/>
</dbReference>
<evidence type="ECO:0000256" key="3">
    <source>
        <dbReference type="ARBA" id="ARBA00022692"/>
    </source>
</evidence>
<keyword evidence="5 6" id="KW-0472">Membrane</keyword>
<evidence type="ECO:0000256" key="4">
    <source>
        <dbReference type="ARBA" id="ARBA00022989"/>
    </source>
</evidence>
<gene>
    <name evidence="8" type="ORF">G4Z02_01865</name>
</gene>
<evidence type="ECO:0000256" key="5">
    <source>
        <dbReference type="ARBA" id="ARBA00023136"/>
    </source>
</evidence>
<organism evidence="8 9">
    <name type="scientific">Candidatus Xianfuyuplasma coldseepsis</name>
    <dbReference type="NCBI Taxonomy" id="2782163"/>
    <lineage>
        <taxon>Bacteria</taxon>
        <taxon>Bacillati</taxon>
        <taxon>Mycoplasmatota</taxon>
        <taxon>Mollicutes</taxon>
        <taxon>Candidatus Izemoplasmatales</taxon>
        <taxon>Candidatus Izemoplasmataceae</taxon>
        <taxon>Candidatus Xianfuyuplasma</taxon>
    </lineage>
</organism>
<feature type="domain" description="ABC3 transporter permease C-terminal" evidence="7">
    <location>
        <begin position="664"/>
        <end position="772"/>
    </location>
</feature>
<dbReference type="GO" id="GO:0005886">
    <property type="term" value="C:plasma membrane"/>
    <property type="evidence" value="ECO:0007669"/>
    <property type="project" value="UniProtKB-SubCell"/>
</dbReference>
<proteinExistence type="predicted"/>